<dbReference type="Proteomes" id="UP000813824">
    <property type="component" value="Unassembled WGS sequence"/>
</dbReference>
<feature type="compositionally biased region" description="Polar residues" evidence="1">
    <location>
        <begin position="453"/>
        <end position="463"/>
    </location>
</feature>
<feature type="region of interest" description="Disordered" evidence="1">
    <location>
        <begin position="514"/>
        <end position="680"/>
    </location>
</feature>
<sequence>MATSGVVTVQYTNVRRSPSPNHVRDYLNKPHSRVSVKDLPPLPEALLKQARNCIIHTANNNDLLEFVGDRLVNLFAASLVDKMKLNTAHHSAVRQTVCTNNTLGRIAYTLRLHTHALVPPSDLQAIEDWNPLEARHPPKCLADLFESYVGAVYVHHGWPRLQQWLDKLFFPIVKAATTDYWFSVSPEQLEGGYNVRNPKHRLDFVDPVSQGRLLDYVEFKRESLKTGARIALDRLPKGTKFRFDVGTDRLQEPDGEKVVVAVHLIEMWICQIVIRQWPEYLAARAKAPRFLTLITQLVISDPIMAYLCTVLKLGDLYALVEVDDTRSTSSSETDHSDASHFISVAWKPPTPAHLAVMFKAMVGWSYHQDPEATMTWGEGWLKPIVLKAHDVLLEQCGTRLLPHLVFAVNKSEEDPAVAALSSLMSNTLHIKTSTTKKGQPASSLSAVFDKQDQNTLPPSSADSQSKKADTMAHRTKARIQIIMPSTVVASNPDNVTRTSDPADKLAEELASLALSSTKGTQELQPKPSRNEIHRGTASTKPEQNSGGNKWKPFGEDADVKPLTRTAGLGDVQAGKENAGPEVSTEPPEKRKPHASKLELTKTRTTQDPPKSKPPTPAPLQPLSDNSNAAAKGVRAQIGNVSKDPGSGTVQTTTAFLPRSVRAKAKQQPQAQGDVRGRCGY</sequence>
<dbReference type="Gene3D" id="1.10.1520.10">
    <property type="entry name" value="Ribonuclease III domain"/>
    <property type="match status" value="1"/>
</dbReference>
<dbReference type="GO" id="GO:0004525">
    <property type="term" value="F:ribonuclease III activity"/>
    <property type="evidence" value="ECO:0007669"/>
    <property type="project" value="InterPro"/>
</dbReference>
<evidence type="ECO:0000313" key="4">
    <source>
        <dbReference type="Proteomes" id="UP000813824"/>
    </source>
</evidence>
<protein>
    <recommendedName>
        <fullName evidence="2">RNase III domain-containing protein</fullName>
    </recommendedName>
</protein>
<keyword evidence="4" id="KW-1185">Reference proteome</keyword>
<organism evidence="3 4">
    <name type="scientific">Cristinia sonorae</name>
    <dbReference type="NCBI Taxonomy" id="1940300"/>
    <lineage>
        <taxon>Eukaryota</taxon>
        <taxon>Fungi</taxon>
        <taxon>Dikarya</taxon>
        <taxon>Basidiomycota</taxon>
        <taxon>Agaricomycotina</taxon>
        <taxon>Agaricomycetes</taxon>
        <taxon>Agaricomycetidae</taxon>
        <taxon>Agaricales</taxon>
        <taxon>Pleurotineae</taxon>
        <taxon>Stephanosporaceae</taxon>
        <taxon>Cristinia</taxon>
    </lineage>
</organism>
<evidence type="ECO:0000259" key="2">
    <source>
        <dbReference type="PROSITE" id="PS50142"/>
    </source>
</evidence>
<dbReference type="PROSITE" id="PS50142">
    <property type="entry name" value="RNASE_3_2"/>
    <property type="match status" value="1"/>
</dbReference>
<dbReference type="SMART" id="SM00535">
    <property type="entry name" value="RIBOc"/>
    <property type="match status" value="1"/>
</dbReference>
<gene>
    <name evidence="3" type="ORF">BXZ70DRAFT_74637</name>
</gene>
<comment type="caution">
    <text evidence="3">The sequence shown here is derived from an EMBL/GenBank/DDBJ whole genome shotgun (WGS) entry which is preliminary data.</text>
</comment>
<dbReference type="InterPro" id="IPR000999">
    <property type="entry name" value="RNase_III_dom"/>
</dbReference>
<accession>A0A8K0URQ0</accession>
<dbReference type="OrthoDB" id="2392202at2759"/>
<evidence type="ECO:0000256" key="1">
    <source>
        <dbReference type="SAM" id="MobiDB-lite"/>
    </source>
</evidence>
<dbReference type="SUPFAM" id="SSF69065">
    <property type="entry name" value="RNase III domain-like"/>
    <property type="match status" value="1"/>
</dbReference>
<evidence type="ECO:0000313" key="3">
    <source>
        <dbReference type="EMBL" id="KAH8101763.1"/>
    </source>
</evidence>
<feature type="compositionally biased region" description="Basic and acidic residues" evidence="1">
    <location>
        <begin position="552"/>
        <end position="561"/>
    </location>
</feature>
<dbReference type="EMBL" id="JAEVFJ010000011">
    <property type="protein sequence ID" value="KAH8101763.1"/>
    <property type="molecule type" value="Genomic_DNA"/>
</dbReference>
<dbReference type="AlphaFoldDB" id="A0A8K0URQ0"/>
<reference evidence="3" key="1">
    <citation type="journal article" date="2021" name="New Phytol.">
        <title>Evolutionary innovations through gain and loss of genes in the ectomycorrhizal Boletales.</title>
        <authorList>
            <person name="Wu G."/>
            <person name="Miyauchi S."/>
            <person name="Morin E."/>
            <person name="Kuo A."/>
            <person name="Drula E."/>
            <person name="Varga T."/>
            <person name="Kohler A."/>
            <person name="Feng B."/>
            <person name="Cao Y."/>
            <person name="Lipzen A."/>
            <person name="Daum C."/>
            <person name="Hundley H."/>
            <person name="Pangilinan J."/>
            <person name="Johnson J."/>
            <person name="Barry K."/>
            <person name="LaButti K."/>
            <person name="Ng V."/>
            <person name="Ahrendt S."/>
            <person name="Min B."/>
            <person name="Choi I.G."/>
            <person name="Park H."/>
            <person name="Plett J.M."/>
            <person name="Magnuson J."/>
            <person name="Spatafora J.W."/>
            <person name="Nagy L.G."/>
            <person name="Henrissat B."/>
            <person name="Grigoriev I.V."/>
            <person name="Yang Z.L."/>
            <person name="Xu J."/>
            <person name="Martin F.M."/>
        </authorList>
    </citation>
    <scope>NUCLEOTIDE SEQUENCE</scope>
    <source>
        <strain evidence="3">KKN 215</strain>
    </source>
</reference>
<feature type="compositionally biased region" description="Polar residues" evidence="1">
    <location>
        <begin position="536"/>
        <end position="547"/>
    </location>
</feature>
<proteinExistence type="predicted"/>
<dbReference type="InterPro" id="IPR036389">
    <property type="entry name" value="RNase_III_sf"/>
</dbReference>
<feature type="region of interest" description="Disordered" evidence="1">
    <location>
        <begin position="449"/>
        <end position="474"/>
    </location>
</feature>
<name>A0A8K0URQ0_9AGAR</name>
<dbReference type="GO" id="GO:0006396">
    <property type="term" value="P:RNA processing"/>
    <property type="evidence" value="ECO:0007669"/>
    <property type="project" value="InterPro"/>
</dbReference>
<feature type="domain" description="RNase III" evidence="2">
    <location>
        <begin position="23"/>
        <end position="157"/>
    </location>
</feature>
<dbReference type="CDD" id="cd00593">
    <property type="entry name" value="RIBOc"/>
    <property type="match status" value="1"/>
</dbReference>
<dbReference type="Pfam" id="PF00636">
    <property type="entry name" value="Ribonuclease_3"/>
    <property type="match status" value="1"/>
</dbReference>